<dbReference type="GO" id="GO:0003697">
    <property type="term" value="F:single-stranded DNA binding"/>
    <property type="evidence" value="ECO:0007669"/>
    <property type="project" value="InterPro"/>
</dbReference>
<dbReference type="InterPro" id="IPR016193">
    <property type="entry name" value="Cytidine_deaminase-like"/>
</dbReference>
<gene>
    <name evidence="9" type="ORF">BCR37DRAFT_378883</name>
</gene>
<dbReference type="GO" id="GO:0008233">
    <property type="term" value="F:peptidase activity"/>
    <property type="evidence" value="ECO:0007669"/>
    <property type="project" value="UniProtKB-KW"/>
</dbReference>
<dbReference type="PROSITE" id="PS51747">
    <property type="entry name" value="CYT_DCMP_DEAMINASES_2"/>
    <property type="match status" value="1"/>
</dbReference>
<dbReference type="OrthoDB" id="2111841at2759"/>
<dbReference type="GO" id="GO:0002100">
    <property type="term" value="P:tRNA wobble adenosine to inosine editing"/>
    <property type="evidence" value="ECO:0007669"/>
    <property type="project" value="InterPro"/>
</dbReference>
<dbReference type="EMBL" id="MCFI01000007">
    <property type="protein sequence ID" value="ORY83870.1"/>
    <property type="molecule type" value="Genomic_DNA"/>
</dbReference>
<keyword evidence="6" id="KW-0238">DNA-binding</keyword>
<proteinExistence type="inferred from homology"/>
<protein>
    <recommendedName>
        <fullName evidence="8">CMP/dCMP-type deaminase domain-containing protein</fullName>
    </recommendedName>
</protein>
<accession>A0A1Y2FIV0</accession>
<keyword evidence="10" id="KW-1185">Reference proteome</keyword>
<dbReference type="GO" id="GO:0006508">
    <property type="term" value="P:proteolysis"/>
    <property type="evidence" value="ECO:0007669"/>
    <property type="project" value="UniProtKB-KW"/>
</dbReference>
<dbReference type="GeneID" id="63785743"/>
<comment type="caution">
    <text evidence="9">The sequence shown here is derived from an EMBL/GenBank/DDBJ whole genome shotgun (WGS) entry which is preliminary data.</text>
</comment>
<dbReference type="GO" id="GO:0106300">
    <property type="term" value="P:protein-DNA covalent cross-linking repair"/>
    <property type="evidence" value="ECO:0007669"/>
    <property type="project" value="InterPro"/>
</dbReference>
<evidence type="ECO:0000256" key="4">
    <source>
        <dbReference type="ARBA" id="ARBA00022801"/>
    </source>
</evidence>
<dbReference type="CDD" id="cd01285">
    <property type="entry name" value="nucleoside_deaminase"/>
    <property type="match status" value="1"/>
</dbReference>
<comment type="similarity">
    <text evidence="1">Belongs to the SOS response-associated peptidase family.</text>
</comment>
<evidence type="ECO:0000256" key="2">
    <source>
        <dbReference type="ARBA" id="ARBA00022670"/>
    </source>
</evidence>
<dbReference type="GO" id="GO:0016829">
    <property type="term" value="F:lyase activity"/>
    <property type="evidence" value="ECO:0007669"/>
    <property type="project" value="UniProtKB-KW"/>
</dbReference>
<dbReference type="GO" id="GO:0052717">
    <property type="term" value="F:tRNA-specific adenosine-34 deaminase activity"/>
    <property type="evidence" value="ECO:0007669"/>
    <property type="project" value="UniProtKB-EC"/>
</dbReference>
<keyword evidence="4" id="KW-0378">Hydrolase</keyword>
<evidence type="ECO:0000259" key="8">
    <source>
        <dbReference type="PROSITE" id="PS51747"/>
    </source>
</evidence>
<evidence type="ECO:0000256" key="3">
    <source>
        <dbReference type="ARBA" id="ARBA00022763"/>
    </source>
</evidence>
<evidence type="ECO:0000256" key="1">
    <source>
        <dbReference type="ARBA" id="ARBA00008136"/>
    </source>
</evidence>
<dbReference type="InterPro" id="IPR002125">
    <property type="entry name" value="CMP_dCMP_dom"/>
</dbReference>
<evidence type="ECO:0000256" key="5">
    <source>
        <dbReference type="ARBA" id="ARBA00023124"/>
    </source>
</evidence>
<dbReference type="STRING" id="56484.A0A1Y2FIV0"/>
<keyword evidence="5" id="KW-0190">Covalent protein-DNA linkage</keyword>
<name>A0A1Y2FIV0_PROLT</name>
<dbReference type="InterPro" id="IPR036590">
    <property type="entry name" value="SRAP-like"/>
</dbReference>
<dbReference type="RefSeq" id="XP_040726165.1">
    <property type="nucleotide sequence ID" value="XM_040869144.1"/>
</dbReference>
<evidence type="ECO:0000256" key="7">
    <source>
        <dbReference type="ARBA" id="ARBA00023239"/>
    </source>
</evidence>
<dbReference type="Gene3D" id="3.40.140.10">
    <property type="entry name" value="Cytidine Deaminase, domain 2"/>
    <property type="match status" value="1"/>
</dbReference>
<dbReference type="Pfam" id="PF02586">
    <property type="entry name" value="SRAP"/>
    <property type="match status" value="1"/>
</dbReference>
<reference evidence="9 10" key="1">
    <citation type="submission" date="2016-07" db="EMBL/GenBank/DDBJ databases">
        <title>Pervasive Adenine N6-methylation of Active Genes in Fungi.</title>
        <authorList>
            <consortium name="DOE Joint Genome Institute"/>
            <person name="Mondo S.J."/>
            <person name="Dannebaum R.O."/>
            <person name="Kuo R.C."/>
            <person name="Labutti K."/>
            <person name="Haridas S."/>
            <person name="Kuo A."/>
            <person name="Salamov A."/>
            <person name="Ahrendt S.R."/>
            <person name="Lipzen A."/>
            <person name="Sullivan W."/>
            <person name="Andreopoulos W.B."/>
            <person name="Clum A."/>
            <person name="Lindquist E."/>
            <person name="Daum C."/>
            <person name="Ramamoorthy G.K."/>
            <person name="Gryganskyi A."/>
            <person name="Culley D."/>
            <person name="Magnuson J.K."/>
            <person name="James T.Y."/>
            <person name="O'Malley M.A."/>
            <person name="Stajich J.E."/>
            <person name="Spatafora J.W."/>
            <person name="Visel A."/>
            <person name="Grigoriev I.V."/>
        </authorList>
    </citation>
    <scope>NUCLEOTIDE SEQUENCE [LARGE SCALE GENOMIC DNA]</scope>
    <source>
        <strain evidence="9 10">12-1054</strain>
    </source>
</reference>
<organism evidence="9 10">
    <name type="scientific">Protomyces lactucae-debilis</name>
    <dbReference type="NCBI Taxonomy" id="2754530"/>
    <lineage>
        <taxon>Eukaryota</taxon>
        <taxon>Fungi</taxon>
        <taxon>Dikarya</taxon>
        <taxon>Ascomycota</taxon>
        <taxon>Taphrinomycotina</taxon>
        <taxon>Taphrinomycetes</taxon>
        <taxon>Taphrinales</taxon>
        <taxon>Protomycetaceae</taxon>
        <taxon>Protomyces</taxon>
    </lineage>
</organism>
<evidence type="ECO:0000313" key="10">
    <source>
        <dbReference type="Proteomes" id="UP000193685"/>
    </source>
</evidence>
<feature type="domain" description="CMP/dCMP-type deaminase" evidence="8">
    <location>
        <begin position="453"/>
        <end position="592"/>
    </location>
</feature>
<dbReference type="Gene3D" id="3.90.1680.10">
    <property type="entry name" value="SOS response associated peptidase-like"/>
    <property type="match status" value="1"/>
</dbReference>
<sequence>MCGRFAQSFAADEIAQHLANVDLAIDESRDMQALHPSFNVAPTTTQAVYRRDRTSEHEFGEGHTAGHVTKHVLQGMRWGLIPFWTKRAPDTAGQLKTINCRDDSLKENRGMWNSLKGRKRCIVPVQGYFEWLKKGTTKIPHFTRHTDGRMMLLAGLYDTVQYEGSEEVIRTFTIVTTAANDKLAWLHDRMPLILDKEEAKCWLDEDAWTPELVRMLKPFSGDLDCYQVRKEVGKVGTSSAEYIIPIDSKENKSNIANFFNKSPVKSAKSNGLTENNAPMPDIKHPIHAKSKGVEIVPEGDLPFQCVPSNLESRPLETIDVWTTNIQAKHSGRLFKFIASTLRQDDKVELSHLKRMRPLEGQNKRVKLEEGTTARPQQVQAILCSTECKTQAELQALLTAQGLGYELERCAVPKYPALTLQQLEDWQKHWPLNWRPPSQRRVVMTQQDLATYEPVMEQLMAFARQQAEEHTQELPIAAIAWDPVKQVEIARVSDNRSSAAHPLKHCILDLVASVAAHEVARRLEPGASASLGYLCSGLYIFVTHEPCTMCCMALLHSRVSRVFYAKTMPNTGAFESNYGLHWRQELNHRFQVFGGWLQERADYIDPDAYV</sequence>
<evidence type="ECO:0000256" key="6">
    <source>
        <dbReference type="ARBA" id="ARBA00023125"/>
    </source>
</evidence>
<dbReference type="AlphaFoldDB" id="A0A1Y2FIV0"/>
<dbReference type="Proteomes" id="UP000193685">
    <property type="component" value="Unassembled WGS sequence"/>
</dbReference>
<dbReference type="PANTHER" id="PTHR13604">
    <property type="entry name" value="DC12-RELATED"/>
    <property type="match status" value="1"/>
</dbReference>
<dbReference type="PANTHER" id="PTHR13604:SF0">
    <property type="entry name" value="ABASIC SITE PROCESSING PROTEIN HMCES"/>
    <property type="match status" value="1"/>
</dbReference>
<dbReference type="SUPFAM" id="SSF143081">
    <property type="entry name" value="BB1717-like"/>
    <property type="match status" value="1"/>
</dbReference>
<evidence type="ECO:0000313" key="9">
    <source>
        <dbReference type="EMBL" id="ORY83870.1"/>
    </source>
</evidence>
<keyword evidence="2" id="KW-0645">Protease</keyword>
<keyword evidence="3" id="KW-0227">DNA damage</keyword>
<keyword evidence="7" id="KW-0456">Lyase</keyword>
<dbReference type="SUPFAM" id="SSF53927">
    <property type="entry name" value="Cytidine deaminase-like"/>
    <property type="match status" value="1"/>
</dbReference>
<dbReference type="Pfam" id="PF00383">
    <property type="entry name" value="dCMP_cyt_deam_1"/>
    <property type="match status" value="1"/>
</dbReference>
<dbReference type="InterPro" id="IPR003738">
    <property type="entry name" value="SRAP"/>
</dbReference>